<feature type="domain" description="ELMO" evidence="2">
    <location>
        <begin position="266"/>
        <end position="459"/>
    </location>
</feature>
<dbReference type="GO" id="GO:0005096">
    <property type="term" value="F:GTPase activator activity"/>
    <property type="evidence" value="ECO:0007669"/>
    <property type="project" value="TreeGrafter"/>
</dbReference>
<dbReference type="PANTHER" id="PTHR12771:SF51">
    <property type="entry name" value="LD01482P"/>
    <property type="match status" value="1"/>
</dbReference>
<name>A0A0L6VA02_9BASI</name>
<dbReference type="Proteomes" id="UP000037035">
    <property type="component" value="Unassembled WGS sequence"/>
</dbReference>
<dbReference type="Pfam" id="PF04727">
    <property type="entry name" value="ELMO_CED12"/>
    <property type="match status" value="1"/>
</dbReference>
<keyword evidence="4" id="KW-1185">Reference proteome</keyword>
<evidence type="ECO:0000259" key="2">
    <source>
        <dbReference type="PROSITE" id="PS51335"/>
    </source>
</evidence>
<reference evidence="3 4" key="1">
    <citation type="submission" date="2015-08" db="EMBL/GenBank/DDBJ databases">
        <title>Next Generation Sequencing and Analysis of the Genome of Puccinia sorghi L Schw, the Causal Agent of Maize Common Rust.</title>
        <authorList>
            <person name="Rochi L."/>
            <person name="Burguener G."/>
            <person name="Darino M."/>
            <person name="Turjanski A."/>
            <person name="Kreff E."/>
            <person name="Dieguez M.J."/>
            <person name="Sacco F."/>
        </authorList>
    </citation>
    <scope>NUCLEOTIDE SEQUENCE [LARGE SCALE GENOMIC DNA]</scope>
    <source>
        <strain evidence="3 4">RO10H11247</strain>
    </source>
</reference>
<dbReference type="InterPro" id="IPR006816">
    <property type="entry name" value="ELMO_dom"/>
</dbReference>
<comment type="caution">
    <text evidence="3">The sequence shown here is derived from an EMBL/GenBank/DDBJ whole genome shotgun (WGS) entry which is preliminary data.</text>
</comment>
<sequence length="489" mass="55243">MSTITFRASACPSYWTLFLFYFTIPTIPDAWRNWLSSYEHSRPTIYAVLLTFHRSIKTLYGLFVWLLRLPSGCPPPSKPSSELARAFQDALNHQISHARSQKMFRDDDADDDPAREESSPLLASTPSHDQQQSAALQNDLPALSNLVVSRVSWIIKHSKQLKTTQLAITSEGADPKELAEAIVAIKNINPIFCPTLVECLTRIQLASRTRATIIERSGTAYKPELHQHKFKEVSIACFHIAIALLKLLRPNQDFDTLPPKGWQEVCTVSFLNFFFVRPREDATCTMLIPSISCTSCLQKSKIGFQGVDPSTDLQKESALICDEQKKRLDALLVFATYFGPSGREVVTEAVEGGPSWYPWALASINITWWCIKLIKKEELEYFLLSPAAGDDAAARCERRQWTEGLRSSEVPRELWDFLVLQAQLTFLFHRYWIALSPRPSVMQFESLFKIFTNSLHPALSKGLVGALGFGWALDPTAPDFAVHQRLLSF</sequence>
<feature type="region of interest" description="Disordered" evidence="1">
    <location>
        <begin position="101"/>
        <end position="134"/>
    </location>
</feature>
<feature type="compositionally biased region" description="Polar residues" evidence="1">
    <location>
        <begin position="121"/>
        <end position="134"/>
    </location>
</feature>
<dbReference type="EMBL" id="LAVV01007035">
    <property type="protein sequence ID" value="KNZ57362.1"/>
    <property type="molecule type" value="Genomic_DNA"/>
</dbReference>
<dbReference type="STRING" id="27349.A0A0L6VA02"/>
<evidence type="ECO:0000256" key="1">
    <source>
        <dbReference type="SAM" id="MobiDB-lite"/>
    </source>
</evidence>
<gene>
    <name evidence="3" type="ORF">VP01_2179g2</name>
</gene>
<dbReference type="VEuPathDB" id="FungiDB:VP01_2179g2"/>
<dbReference type="PROSITE" id="PS51335">
    <property type="entry name" value="ELMO"/>
    <property type="match status" value="1"/>
</dbReference>
<evidence type="ECO:0000313" key="3">
    <source>
        <dbReference type="EMBL" id="KNZ57362.1"/>
    </source>
</evidence>
<protein>
    <recommendedName>
        <fullName evidence="2">ELMO domain-containing protein</fullName>
    </recommendedName>
</protein>
<dbReference type="OrthoDB" id="67155at2759"/>
<accession>A0A0L6VA02</accession>
<organism evidence="3 4">
    <name type="scientific">Puccinia sorghi</name>
    <dbReference type="NCBI Taxonomy" id="27349"/>
    <lineage>
        <taxon>Eukaryota</taxon>
        <taxon>Fungi</taxon>
        <taxon>Dikarya</taxon>
        <taxon>Basidiomycota</taxon>
        <taxon>Pucciniomycotina</taxon>
        <taxon>Pucciniomycetes</taxon>
        <taxon>Pucciniales</taxon>
        <taxon>Pucciniaceae</taxon>
        <taxon>Puccinia</taxon>
    </lineage>
</organism>
<dbReference type="PANTHER" id="PTHR12771">
    <property type="entry name" value="ENGULFMENT AND CELL MOTILITY"/>
    <property type="match status" value="1"/>
</dbReference>
<evidence type="ECO:0000313" key="4">
    <source>
        <dbReference type="Proteomes" id="UP000037035"/>
    </source>
</evidence>
<dbReference type="InterPro" id="IPR050868">
    <property type="entry name" value="ELMO_domain-containing"/>
</dbReference>
<dbReference type="AlphaFoldDB" id="A0A0L6VA02"/>
<proteinExistence type="predicted"/>